<gene>
    <name evidence="2" type="ORF">ABIE13_003342</name>
</gene>
<dbReference type="RefSeq" id="WP_354445281.1">
    <property type="nucleotide sequence ID" value="NZ_JBEPSH010000006.1"/>
</dbReference>
<proteinExistence type="predicted"/>
<keyword evidence="3" id="KW-1185">Reference proteome</keyword>
<keyword evidence="1" id="KW-1133">Transmembrane helix</keyword>
<protein>
    <submittedName>
        <fullName evidence="2">Uncharacterized protein</fullName>
    </submittedName>
</protein>
<evidence type="ECO:0000256" key="1">
    <source>
        <dbReference type="SAM" id="Phobius"/>
    </source>
</evidence>
<evidence type="ECO:0000313" key="3">
    <source>
        <dbReference type="Proteomes" id="UP001549320"/>
    </source>
</evidence>
<feature type="transmembrane region" description="Helical" evidence="1">
    <location>
        <begin position="25"/>
        <end position="45"/>
    </location>
</feature>
<keyword evidence="1" id="KW-0812">Transmembrane</keyword>
<keyword evidence="1" id="KW-0472">Membrane</keyword>
<dbReference type="Proteomes" id="UP001549320">
    <property type="component" value="Unassembled WGS sequence"/>
</dbReference>
<organism evidence="2 3">
    <name type="scientific">Ottowia thiooxydans</name>
    <dbReference type="NCBI Taxonomy" id="219182"/>
    <lineage>
        <taxon>Bacteria</taxon>
        <taxon>Pseudomonadati</taxon>
        <taxon>Pseudomonadota</taxon>
        <taxon>Betaproteobacteria</taxon>
        <taxon>Burkholderiales</taxon>
        <taxon>Comamonadaceae</taxon>
        <taxon>Ottowia</taxon>
    </lineage>
</organism>
<comment type="caution">
    <text evidence="2">The sequence shown here is derived from an EMBL/GenBank/DDBJ whole genome shotgun (WGS) entry which is preliminary data.</text>
</comment>
<reference evidence="2 3" key="1">
    <citation type="submission" date="2024-06" db="EMBL/GenBank/DDBJ databases">
        <title>Sorghum-associated microbial communities from plants grown in Nebraska, USA.</title>
        <authorList>
            <person name="Schachtman D."/>
        </authorList>
    </citation>
    <scope>NUCLEOTIDE SEQUENCE [LARGE SCALE GENOMIC DNA]</scope>
    <source>
        <strain evidence="2 3">2709</strain>
    </source>
</reference>
<sequence>MSAPVSEHAHDEHPVDPVEEVTKHIPVVLPVAGAIMMFLLAFIAVNMA</sequence>
<accession>A0ABV2QB13</accession>
<name>A0ABV2QB13_9BURK</name>
<dbReference type="EMBL" id="JBEPSH010000006">
    <property type="protein sequence ID" value="MET4578226.1"/>
    <property type="molecule type" value="Genomic_DNA"/>
</dbReference>
<evidence type="ECO:0000313" key="2">
    <source>
        <dbReference type="EMBL" id="MET4578226.1"/>
    </source>
</evidence>